<dbReference type="KEGG" id="svp:Pan189_22670"/>
<name>A0A517R207_9PLAN</name>
<accession>A0A517R207</accession>
<dbReference type="Proteomes" id="UP000317318">
    <property type="component" value="Chromosome"/>
</dbReference>
<protein>
    <submittedName>
        <fullName evidence="1">Uncharacterized protein</fullName>
    </submittedName>
</protein>
<dbReference type="AlphaFoldDB" id="A0A517R207"/>
<dbReference type="EMBL" id="CP036268">
    <property type="protein sequence ID" value="QDT37884.1"/>
    <property type="molecule type" value="Genomic_DNA"/>
</dbReference>
<reference evidence="1 2" key="1">
    <citation type="submission" date="2019-02" db="EMBL/GenBank/DDBJ databases">
        <title>Deep-cultivation of Planctomycetes and their phenomic and genomic characterization uncovers novel biology.</title>
        <authorList>
            <person name="Wiegand S."/>
            <person name="Jogler M."/>
            <person name="Boedeker C."/>
            <person name="Pinto D."/>
            <person name="Vollmers J."/>
            <person name="Rivas-Marin E."/>
            <person name="Kohn T."/>
            <person name="Peeters S.H."/>
            <person name="Heuer A."/>
            <person name="Rast P."/>
            <person name="Oberbeckmann S."/>
            <person name="Bunk B."/>
            <person name="Jeske O."/>
            <person name="Meyerdierks A."/>
            <person name="Storesund J.E."/>
            <person name="Kallscheuer N."/>
            <person name="Luecker S."/>
            <person name="Lage O.M."/>
            <person name="Pohl T."/>
            <person name="Merkel B.J."/>
            <person name="Hornburger P."/>
            <person name="Mueller R.-W."/>
            <person name="Bruemmer F."/>
            <person name="Labrenz M."/>
            <person name="Spormann A.M."/>
            <person name="Op den Camp H."/>
            <person name="Overmann J."/>
            <person name="Amann R."/>
            <person name="Jetten M.S.M."/>
            <person name="Mascher T."/>
            <person name="Medema M.H."/>
            <person name="Devos D.P."/>
            <person name="Kaster A.-K."/>
            <person name="Ovreas L."/>
            <person name="Rohde M."/>
            <person name="Galperin M.Y."/>
            <person name="Jogler C."/>
        </authorList>
    </citation>
    <scope>NUCLEOTIDE SEQUENCE [LARGE SCALE GENOMIC DNA]</scope>
    <source>
        <strain evidence="1 2">Pan189</strain>
    </source>
</reference>
<sequence length="36" mass="4140">MLRKSEHEARKECIKTELIDRLIADPPSATQETLES</sequence>
<gene>
    <name evidence="1" type="ORF">Pan189_22670</name>
</gene>
<evidence type="ECO:0000313" key="1">
    <source>
        <dbReference type="EMBL" id="QDT37884.1"/>
    </source>
</evidence>
<evidence type="ECO:0000313" key="2">
    <source>
        <dbReference type="Proteomes" id="UP000317318"/>
    </source>
</evidence>
<organism evidence="1 2">
    <name type="scientific">Stratiformator vulcanicus</name>
    <dbReference type="NCBI Taxonomy" id="2527980"/>
    <lineage>
        <taxon>Bacteria</taxon>
        <taxon>Pseudomonadati</taxon>
        <taxon>Planctomycetota</taxon>
        <taxon>Planctomycetia</taxon>
        <taxon>Planctomycetales</taxon>
        <taxon>Planctomycetaceae</taxon>
        <taxon>Stratiformator</taxon>
    </lineage>
</organism>
<proteinExistence type="predicted"/>
<keyword evidence="2" id="KW-1185">Reference proteome</keyword>